<dbReference type="EMBL" id="CAEZTN010000034">
    <property type="protein sequence ID" value="CAB4575136.1"/>
    <property type="molecule type" value="Genomic_DNA"/>
</dbReference>
<protein>
    <submittedName>
        <fullName evidence="5">Unannotated protein</fullName>
    </submittedName>
</protein>
<dbReference type="PROSITE" id="PS00600">
    <property type="entry name" value="AA_TRANSFER_CLASS_3"/>
    <property type="match status" value="1"/>
</dbReference>
<dbReference type="InterPro" id="IPR015422">
    <property type="entry name" value="PyrdxlP-dep_Trfase_small"/>
</dbReference>
<dbReference type="NCBIfam" id="NF004767">
    <property type="entry name" value="PRK06105.1"/>
    <property type="match status" value="1"/>
</dbReference>
<dbReference type="GO" id="GO:0005829">
    <property type="term" value="C:cytosol"/>
    <property type="evidence" value="ECO:0007669"/>
    <property type="project" value="TreeGrafter"/>
</dbReference>
<organism evidence="5">
    <name type="scientific">freshwater metagenome</name>
    <dbReference type="NCBI Taxonomy" id="449393"/>
    <lineage>
        <taxon>unclassified sequences</taxon>
        <taxon>metagenomes</taxon>
        <taxon>ecological metagenomes</taxon>
    </lineage>
</organism>
<sequence>MTLGLLTKLHRFRYSYRMNSSSDPYKDLDRKSFFHPFSSLGVHEKTGAEIFVEGQGSTLTDSTGKKYLDAIAGLWCVNIGYGNEEMANAIADQAKKLAYYQTLTSYGTDIAAQYSARLIEISPVPMSKVFFGSSGSDANDTMVKIVWSYQNYLGRPNKKKIISRHHGYHGSTIFAAGLTGFANLHNNFDLPLTRTLHTKSTHPLWDKSETADTAQFVADLAKDLEEMILAEGPETIGAFIAEPIMAGGGVLVPPAGYFEAVQSILKKYEILFIADEVVTGFGRTGKMFGTQAFDLKPDLITLAKGITSGYVPLSACLVSEKIWRVLVDGSASAGAYGHGYTYSGHPLAMKAAMINLDIIERDGLLENVTDKGSKLLAQLKSRLQDHEFIADVRGFGLLAAVEFVKKRSPLTPFELSSRVAARIARKAFENGLIVRPLSESSTVAFSPTFIVTDSQINEIVDKFVGSVESVFDELHSEGLLNN</sequence>
<comment type="similarity">
    <text evidence="1">Belongs to the class-III pyridoxal-phosphate-dependent aminotransferase family.</text>
</comment>
<dbReference type="PANTHER" id="PTHR43094:SF1">
    <property type="entry name" value="AMINOTRANSFERASE CLASS-III"/>
    <property type="match status" value="1"/>
</dbReference>
<evidence type="ECO:0000256" key="1">
    <source>
        <dbReference type="ARBA" id="ARBA00008954"/>
    </source>
</evidence>
<dbReference type="InterPro" id="IPR005814">
    <property type="entry name" value="Aminotrans_3"/>
</dbReference>
<keyword evidence="2" id="KW-0032">Aminotransferase</keyword>
<dbReference type="InterPro" id="IPR015424">
    <property type="entry name" value="PyrdxlP-dep_Trfase"/>
</dbReference>
<accession>A0A6J6EH13</accession>
<dbReference type="AlphaFoldDB" id="A0A6J6EH13"/>
<keyword evidence="4" id="KW-0663">Pyridoxal phosphate</keyword>
<dbReference type="SUPFAM" id="SSF53383">
    <property type="entry name" value="PLP-dependent transferases"/>
    <property type="match status" value="1"/>
</dbReference>
<dbReference type="Gene3D" id="3.90.1150.10">
    <property type="entry name" value="Aspartate Aminotransferase, domain 1"/>
    <property type="match status" value="1"/>
</dbReference>
<keyword evidence="3" id="KW-0808">Transferase</keyword>
<dbReference type="InterPro" id="IPR015421">
    <property type="entry name" value="PyrdxlP-dep_Trfase_major"/>
</dbReference>
<dbReference type="GO" id="GO:0008483">
    <property type="term" value="F:transaminase activity"/>
    <property type="evidence" value="ECO:0007669"/>
    <property type="project" value="UniProtKB-KW"/>
</dbReference>
<evidence type="ECO:0000256" key="2">
    <source>
        <dbReference type="ARBA" id="ARBA00022576"/>
    </source>
</evidence>
<dbReference type="FunFam" id="3.40.640.10:FF:000014">
    <property type="entry name" value="Adenosylmethionine-8-amino-7-oxononanoate aminotransferase, probable"/>
    <property type="match status" value="1"/>
</dbReference>
<dbReference type="PANTHER" id="PTHR43094">
    <property type="entry name" value="AMINOTRANSFERASE"/>
    <property type="match status" value="1"/>
</dbReference>
<dbReference type="CDD" id="cd00610">
    <property type="entry name" value="OAT_like"/>
    <property type="match status" value="1"/>
</dbReference>
<evidence type="ECO:0000256" key="4">
    <source>
        <dbReference type="ARBA" id="ARBA00022898"/>
    </source>
</evidence>
<gene>
    <name evidence="5" type="ORF">UFOPK1689_00930</name>
</gene>
<dbReference type="Pfam" id="PF00202">
    <property type="entry name" value="Aminotran_3"/>
    <property type="match status" value="1"/>
</dbReference>
<proteinExistence type="inferred from homology"/>
<dbReference type="PIRSF" id="PIRSF000521">
    <property type="entry name" value="Transaminase_4ab_Lys_Orn"/>
    <property type="match status" value="1"/>
</dbReference>
<evidence type="ECO:0000256" key="3">
    <source>
        <dbReference type="ARBA" id="ARBA00022679"/>
    </source>
</evidence>
<reference evidence="5" key="1">
    <citation type="submission" date="2020-05" db="EMBL/GenBank/DDBJ databases">
        <authorList>
            <person name="Chiriac C."/>
            <person name="Salcher M."/>
            <person name="Ghai R."/>
            <person name="Kavagutti S V."/>
        </authorList>
    </citation>
    <scope>NUCLEOTIDE SEQUENCE</scope>
</reference>
<evidence type="ECO:0000313" key="5">
    <source>
        <dbReference type="EMBL" id="CAB4575136.1"/>
    </source>
</evidence>
<dbReference type="GO" id="GO:0030170">
    <property type="term" value="F:pyridoxal phosphate binding"/>
    <property type="evidence" value="ECO:0007669"/>
    <property type="project" value="InterPro"/>
</dbReference>
<dbReference type="InterPro" id="IPR049704">
    <property type="entry name" value="Aminotrans_3_PPA_site"/>
</dbReference>
<dbReference type="Gene3D" id="3.40.640.10">
    <property type="entry name" value="Type I PLP-dependent aspartate aminotransferase-like (Major domain)"/>
    <property type="match status" value="1"/>
</dbReference>
<name>A0A6J6EH13_9ZZZZ</name>